<name>A0A2J4JKQ5_9FIRM</name>
<sequence length="213" mass="22066">MQDRFGQLQECFEQKKEYFMINRTKIFTIALTGALAAVALTGCGGSASSSAAPSSVSTAAAESPASSAAASAVVDNAAENGSDALDGVFNALLEADPISNQFEIAAMNIEYDFGLKAEDVVSYKGVKSNDNGDAGLVLVLEAADGKAEDVANQLASYQQDQVAFYGNYAEFAQAQDNVENAVIAFKGNTIVMVIASNECTADLDSAVDSALAD</sequence>
<organism evidence="1 2">
    <name type="scientific">Faecalibacterium prausnitzii</name>
    <dbReference type="NCBI Taxonomy" id="853"/>
    <lineage>
        <taxon>Bacteria</taxon>
        <taxon>Bacillati</taxon>
        <taxon>Bacillota</taxon>
        <taxon>Clostridia</taxon>
        <taxon>Eubacteriales</taxon>
        <taxon>Oscillospiraceae</taxon>
        <taxon>Faecalibacterium</taxon>
    </lineage>
</organism>
<dbReference type="InterPro" id="IPR025648">
    <property type="entry name" value="DUF4358"/>
</dbReference>
<dbReference type="Proteomes" id="UP000221015">
    <property type="component" value="Unassembled WGS sequence"/>
</dbReference>
<evidence type="ECO:0000313" key="1">
    <source>
        <dbReference type="EMBL" id="PLK28453.1"/>
    </source>
</evidence>
<dbReference type="Pfam" id="PF14270">
    <property type="entry name" value="DUF4358"/>
    <property type="match status" value="1"/>
</dbReference>
<reference evidence="1 2" key="1">
    <citation type="journal article" date="2017" name="Front. Microbiol.">
        <title>New Insights into the Diversity of the Genus Faecalibacterium.</title>
        <authorList>
            <person name="Benevides L."/>
            <person name="Burman S."/>
            <person name="Martin R."/>
            <person name="Robert V."/>
            <person name="Thomas M."/>
            <person name="Miquel S."/>
            <person name="Chain F."/>
            <person name="Sokol H."/>
            <person name="Bermudez-Humaran L.G."/>
            <person name="Morrison M."/>
            <person name="Langella P."/>
            <person name="Azevedo V.A."/>
            <person name="Chatel J.M."/>
            <person name="Soares S."/>
        </authorList>
    </citation>
    <scope>NUCLEOTIDE SEQUENCE [LARGE SCALE GENOMIC DNA]</scope>
    <source>
        <strain evidence="1 2">CNCM I 4542</strain>
    </source>
</reference>
<dbReference type="EMBL" id="NMTS02000102">
    <property type="protein sequence ID" value="PLK28453.1"/>
    <property type="molecule type" value="Genomic_DNA"/>
</dbReference>
<accession>A0A2J4JKQ5</accession>
<proteinExistence type="predicted"/>
<gene>
    <name evidence="1" type="ORF">CGS50_014460</name>
</gene>
<comment type="caution">
    <text evidence="1">The sequence shown here is derived from an EMBL/GenBank/DDBJ whole genome shotgun (WGS) entry which is preliminary data.</text>
</comment>
<dbReference type="AlphaFoldDB" id="A0A2J4JKQ5"/>
<evidence type="ECO:0000313" key="2">
    <source>
        <dbReference type="Proteomes" id="UP000221015"/>
    </source>
</evidence>
<protein>
    <submittedName>
        <fullName evidence="1">DUF4358 domain-containing protein</fullName>
    </submittedName>
</protein>